<dbReference type="SUPFAM" id="SSF56112">
    <property type="entry name" value="Protein kinase-like (PK-like)"/>
    <property type="match status" value="1"/>
</dbReference>
<evidence type="ECO:0000313" key="5">
    <source>
        <dbReference type="EMBL" id="KAF3337251.1"/>
    </source>
</evidence>
<keyword evidence="2 3" id="KW-0067">ATP-binding</keyword>
<protein>
    <submittedName>
        <fullName evidence="5">Wall-associated receptor kinase 2-like isoform X2</fullName>
    </submittedName>
</protein>
<keyword evidence="5" id="KW-0418">Kinase</keyword>
<keyword evidence="1 3" id="KW-0547">Nucleotide-binding</keyword>
<gene>
    <name evidence="5" type="ORF">FCM35_KLT17838</name>
</gene>
<keyword evidence="6" id="KW-1185">Reference proteome</keyword>
<evidence type="ECO:0000256" key="4">
    <source>
        <dbReference type="SAM" id="Phobius"/>
    </source>
</evidence>
<sequence length="103" mass="11745">MLQKKRIDAGIVALLFLGMVIYMPRAKRNLITKVKEKYFEQHGGWILLEKIKLNQGFGFTIFTKQQVEQATNNFDNTNILGQGGHGTVYRGTLRDETVAIKKC</sequence>
<feature type="binding site" evidence="3">
    <location>
        <position position="102"/>
    </location>
    <ligand>
        <name>ATP</name>
        <dbReference type="ChEBI" id="CHEBI:30616"/>
    </ligand>
</feature>
<feature type="transmembrane region" description="Helical" evidence="4">
    <location>
        <begin position="6"/>
        <end position="23"/>
    </location>
</feature>
<dbReference type="InterPro" id="IPR011009">
    <property type="entry name" value="Kinase-like_dom_sf"/>
</dbReference>
<dbReference type="AlphaFoldDB" id="A0A833RJZ0"/>
<keyword evidence="4" id="KW-0812">Transmembrane</keyword>
<comment type="caution">
    <text evidence="5">The sequence shown here is derived from an EMBL/GenBank/DDBJ whole genome shotgun (WGS) entry which is preliminary data.</text>
</comment>
<dbReference type="PROSITE" id="PS00107">
    <property type="entry name" value="PROTEIN_KINASE_ATP"/>
    <property type="match status" value="1"/>
</dbReference>
<dbReference type="InterPro" id="IPR017441">
    <property type="entry name" value="Protein_kinase_ATP_BS"/>
</dbReference>
<dbReference type="InterPro" id="IPR045274">
    <property type="entry name" value="WAK-like"/>
</dbReference>
<dbReference type="EMBL" id="SWLB01000006">
    <property type="protein sequence ID" value="KAF3337251.1"/>
    <property type="molecule type" value="Genomic_DNA"/>
</dbReference>
<evidence type="ECO:0000313" key="6">
    <source>
        <dbReference type="Proteomes" id="UP000623129"/>
    </source>
</evidence>
<dbReference type="Gene3D" id="3.30.200.20">
    <property type="entry name" value="Phosphorylase Kinase, domain 1"/>
    <property type="match status" value="1"/>
</dbReference>
<dbReference type="PANTHER" id="PTHR27005">
    <property type="entry name" value="WALL-ASSOCIATED RECEPTOR KINASE-LIKE 21"/>
    <property type="match status" value="1"/>
</dbReference>
<organism evidence="5 6">
    <name type="scientific">Carex littledalei</name>
    <dbReference type="NCBI Taxonomy" id="544730"/>
    <lineage>
        <taxon>Eukaryota</taxon>
        <taxon>Viridiplantae</taxon>
        <taxon>Streptophyta</taxon>
        <taxon>Embryophyta</taxon>
        <taxon>Tracheophyta</taxon>
        <taxon>Spermatophyta</taxon>
        <taxon>Magnoliopsida</taxon>
        <taxon>Liliopsida</taxon>
        <taxon>Poales</taxon>
        <taxon>Cyperaceae</taxon>
        <taxon>Cyperoideae</taxon>
        <taxon>Cariceae</taxon>
        <taxon>Carex</taxon>
        <taxon>Carex subgen. Euthyceras</taxon>
    </lineage>
</organism>
<dbReference type="GO" id="GO:0005886">
    <property type="term" value="C:plasma membrane"/>
    <property type="evidence" value="ECO:0007669"/>
    <property type="project" value="TreeGrafter"/>
</dbReference>
<dbReference type="OrthoDB" id="1938319at2759"/>
<dbReference type="Proteomes" id="UP000623129">
    <property type="component" value="Unassembled WGS sequence"/>
</dbReference>
<reference evidence="5" key="1">
    <citation type="submission" date="2020-01" db="EMBL/GenBank/DDBJ databases">
        <title>Genome sequence of Kobresia littledalei, the first chromosome-level genome in the family Cyperaceae.</title>
        <authorList>
            <person name="Qu G."/>
        </authorList>
    </citation>
    <scope>NUCLEOTIDE SEQUENCE</scope>
    <source>
        <strain evidence="5">C.B.Clarke</strain>
        <tissue evidence="5">Leaf</tissue>
    </source>
</reference>
<keyword evidence="5" id="KW-0675">Receptor</keyword>
<dbReference type="GO" id="GO:0004674">
    <property type="term" value="F:protein serine/threonine kinase activity"/>
    <property type="evidence" value="ECO:0007669"/>
    <property type="project" value="TreeGrafter"/>
</dbReference>
<keyword evidence="4" id="KW-0472">Membrane</keyword>
<name>A0A833RJZ0_9POAL</name>
<evidence type="ECO:0000256" key="2">
    <source>
        <dbReference type="ARBA" id="ARBA00022840"/>
    </source>
</evidence>
<keyword evidence="5" id="KW-0808">Transferase</keyword>
<accession>A0A833RJZ0</accession>
<dbReference type="GO" id="GO:0005524">
    <property type="term" value="F:ATP binding"/>
    <property type="evidence" value="ECO:0007669"/>
    <property type="project" value="UniProtKB-UniRule"/>
</dbReference>
<evidence type="ECO:0000256" key="3">
    <source>
        <dbReference type="PROSITE-ProRule" id="PRU10141"/>
    </source>
</evidence>
<dbReference type="PANTHER" id="PTHR27005:SF479">
    <property type="entry name" value="OS06G0706600 PROTEIN"/>
    <property type="match status" value="1"/>
</dbReference>
<evidence type="ECO:0000256" key="1">
    <source>
        <dbReference type="ARBA" id="ARBA00022741"/>
    </source>
</evidence>
<proteinExistence type="predicted"/>
<dbReference type="GO" id="GO:0007166">
    <property type="term" value="P:cell surface receptor signaling pathway"/>
    <property type="evidence" value="ECO:0007669"/>
    <property type="project" value="InterPro"/>
</dbReference>
<keyword evidence="4" id="KW-1133">Transmembrane helix</keyword>